<accession>A0A9K3DB08</accession>
<evidence type="ECO:0000313" key="2">
    <source>
        <dbReference type="Proteomes" id="UP000265618"/>
    </source>
</evidence>
<protein>
    <recommendedName>
        <fullName evidence="3">P-loop containing nucleoside triphosphate hydrolase</fullName>
    </recommendedName>
</protein>
<comment type="caution">
    <text evidence="1">The sequence shown here is derived from an EMBL/GenBank/DDBJ whole genome shotgun (WGS) entry which is preliminary data.</text>
</comment>
<gene>
    <name evidence="1" type="ORF">KIPB_013359</name>
</gene>
<dbReference type="SUPFAM" id="SSF52540">
    <property type="entry name" value="P-loop containing nucleoside triphosphate hydrolases"/>
    <property type="match status" value="1"/>
</dbReference>
<organism evidence="1 2">
    <name type="scientific">Kipferlia bialata</name>
    <dbReference type="NCBI Taxonomy" id="797122"/>
    <lineage>
        <taxon>Eukaryota</taxon>
        <taxon>Metamonada</taxon>
        <taxon>Carpediemonas-like organisms</taxon>
        <taxon>Kipferlia</taxon>
    </lineage>
</organism>
<evidence type="ECO:0000313" key="1">
    <source>
        <dbReference type="EMBL" id="GIQ90533.1"/>
    </source>
</evidence>
<dbReference type="Proteomes" id="UP000265618">
    <property type="component" value="Unassembled WGS sequence"/>
</dbReference>
<dbReference type="OrthoDB" id="9989112at2759"/>
<dbReference type="InterPro" id="IPR027417">
    <property type="entry name" value="P-loop_NTPase"/>
</dbReference>
<sequence>MSDNKLKLVLLGASRSGKTCLVRRRVENAFDSDQYTTVGASYERHDVTVRGQ</sequence>
<proteinExistence type="predicted"/>
<dbReference type="Pfam" id="PF08477">
    <property type="entry name" value="Roc"/>
    <property type="match status" value="1"/>
</dbReference>
<dbReference type="PRINTS" id="PR00449">
    <property type="entry name" value="RASTRNSFRMNG"/>
</dbReference>
<keyword evidence="2" id="KW-1185">Reference proteome</keyword>
<name>A0A9K3DB08_9EUKA</name>
<dbReference type="EMBL" id="BDIP01006298">
    <property type="protein sequence ID" value="GIQ90533.1"/>
    <property type="molecule type" value="Genomic_DNA"/>
</dbReference>
<dbReference type="Gene3D" id="3.40.50.300">
    <property type="entry name" value="P-loop containing nucleotide triphosphate hydrolases"/>
    <property type="match status" value="1"/>
</dbReference>
<reference evidence="1 2" key="1">
    <citation type="journal article" date="2018" name="PLoS ONE">
        <title>The draft genome of Kipferlia bialata reveals reductive genome evolution in fornicate parasites.</title>
        <authorList>
            <person name="Tanifuji G."/>
            <person name="Takabayashi S."/>
            <person name="Kume K."/>
            <person name="Takagi M."/>
            <person name="Nakayama T."/>
            <person name="Kamikawa R."/>
            <person name="Inagaki Y."/>
            <person name="Hashimoto T."/>
        </authorList>
    </citation>
    <scope>NUCLEOTIDE SEQUENCE [LARGE SCALE GENOMIC DNA]</scope>
    <source>
        <strain evidence="1">NY0173</strain>
    </source>
</reference>
<evidence type="ECO:0008006" key="3">
    <source>
        <dbReference type="Google" id="ProtNLM"/>
    </source>
</evidence>
<feature type="non-terminal residue" evidence="1">
    <location>
        <position position="52"/>
    </location>
</feature>
<dbReference type="AlphaFoldDB" id="A0A9K3DB08"/>